<accession>A0A1H0IDW3</accession>
<sequence length="300" mass="35383">MIDKNEITCRLQEWIDQMEGNGKHVNLDDINRHLGEIMHAQNAAPKPDFNGFSSEQMHQMLNRPLEVGCPVQLRRLTDEQMERIPVMRQALHLMNELSEKELKLTAQGYIPPKMVAELYELGCHSRNSDWYKQKSEPKTEEVQVLRVVLKECGLIKTRIGKLSLTAKGKQLLADHNELMRTMIQFLFRNYNTGWLDLYEDNEVGNLGRLYSLWLLHHYGVDWRDTRFYADEYSRAFPMLNAGHGYEYRVFNRLFRFIGLCEINESDEFKGKNWGKEVRKTELLDMMFAFKKNNCYFCGIK</sequence>
<name>A0A1H0IDW3_9BACT</name>
<evidence type="ECO:0000313" key="2">
    <source>
        <dbReference type="Proteomes" id="UP000199134"/>
    </source>
</evidence>
<gene>
    <name evidence="1" type="ORF">SAMN04487900_11467</name>
</gene>
<dbReference type="OrthoDB" id="9816539at2"/>
<organism evidence="1 2">
    <name type="scientific">Prevotella communis</name>
    <dbReference type="NCBI Taxonomy" id="2913614"/>
    <lineage>
        <taxon>Bacteria</taxon>
        <taxon>Pseudomonadati</taxon>
        <taxon>Bacteroidota</taxon>
        <taxon>Bacteroidia</taxon>
        <taxon>Bacteroidales</taxon>
        <taxon>Prevotellaceae</taxon>
        <taxon>Prevotella</taxon>
    </lineage>
</organism>
<proteinExistence type="predicted"/>
<comment type="caution">
    <text evidence="1">The sequence shown here is derived from an EMBL/GenBank/DDBJ whole genome shotgun (WGS) entry which is preliminary data.</text>
</comment>
<protein>
    <submittedName>
        <fullName evidence="1">Uncharacterized protein</fullName>
    </submittedName>
</protein>
<dbReference type="EMBL" id="FNIW01000014">
    <property type="protein sequence ID" value="SDO29659.1"/>
    <property type="molecule type" value="Genomic_DNA"/>
</dbReference>
<dbReference type="RefSeq" id="WP_091854068.1">
    <property type="nucleotide sequence ID" value="NZ_FNIW01000014.1"/>
</dbReference>
<reference evidence="2" key="1">
    <citation type="submission" date="2016-10" db="EMBL/GenBank/DDBJ databases">
        <authorList>
            <person name="de Groot N.N."/>
        </authorList>
    </citation>
    <scope>NUCLEOTIDE SEQUENCE [LARGE SCALE GENOMIC DNA]</scope>
    <source>
        <strain evidence="2">BP1-145</strain>
    </source>
</reference>
<evidence type="ECO:0000313" key="1">
    <source>
        <dbReference type="EMBL" id="SDO29659.1"/>
    </source>
</evidence>
<dbReference type="AlphaFoldDB" id="A0A1H0IDW3"/>
<dbReference type="Proteomes" id="UP000199134">
    <property type="component" value="Unassembled WGS sequence"/>
</dbReference>